<protein>
    <submittedName>
        <fullName evidence="1">Uncharacterized protein</fullName>
    </submittedName>
</protein>
<accession>A0ABR6U3N8</accession>
<reference evidence="1 2" key="1">
    <citation type="submission" date="2020-08" db="EMBL/GenBank/DDBJ databases">
        <title>Emergence and comparative genomics analysis of Citrobacter in Fennec fox imported from North Africa to China.</title>
        <authorList>
            <person name="Zheng B."/>
        </authorList>
    </citation>
    <scope>NUCLEOTIDE SEQUENCE [LARGE SCALE GENOMIC DNA]</scope>
    <source>
        <strain evidence="1 2">FF371</strain>
    </source>
</reference>
<evidence type="ECO:0000313" key="2">
    <source>
        <dbReference type="Proteomes" id="UP000586346"/>
    </source>
</evidence>
<gene>
    <name evidence="1" type="ORF">H6P72_25260</name>
</gene>
<organism evidence="1 2">
    <name type="scientific">Citrobacter braakii</name>
    <dbReference type="NCBI Taxonomy" id="57706"/>
    <lineage>
        <taxon>Bacteria</taxon>
        <taxon>Pseudomonadati</taxon>
        <taxon>Pseudomonadota</taxon>
        <taxon>Gammaproteobacteria</taxon>
        <taxon>Enterobacterales</taxon>
        <taxon>Enterobacteriaceae</taxon>
        <taxon>Citrobacter</taxon>
        <taxon>Citrobacter freundii complex</taxon>
    </lineage>
</organism>
<keyword evidence="2" id="KW-1185">Reference proteome</keyword>
<proteinExistence type="predicted"/>
<sequence>MTNTPAQGAAFPIEGYSNGISIRDYFAAKALQGWLASYPDDNKHPVIAGNADEVALNAYQMADAMLRAREAS</sequence>
<dbReference type="RefSeq" id="WP_185655167.1">
    <property type="nucleotide sequence ID" value="NZ_CBDITX010000012.1"/>
</dbReference>
<name>A0ABR6U3N8_CITBR</name>
<dbReference type="EMBL" id="JACLAH010000020">
    <property type="protein sequence ID" value="MBC2649903.1"/>
    <property type="molecule type" value="Genomic_DNA"/>
</dbReference>
<comment type="caution">
    <text evidence="1">The sequence shown here is derived from an EMBL/GenBank/DDBJ whole genome shotgun (WGS) entry which is preliminary data.</text>
</comment>
<dbReference type="Proteomes" id="UP000586346">
    <property type="component" value="Unassembled WGS sequence"/>
</dbReference>
<evidence type="ECO:0000313" key="1">
    <source>
        <dbReference type="EMBL" id="MBC2649903.1"/>
    </source>
</evidence>